<comment type="caution">
    <text evidence="1">The sequence shown here is derived from an EMBL/GenBank/DDBJ whole genome shotgun (WGS) entry which is preliminary data.</text>
</comment>
<protein>
    <recommendedName>
        <fullName evidence="3">HPt domain-containing protein</fullName>
    </recommendedName>
</protein>
<gene>
    <name evidence="1" type="ORF">OCOJLMKI_0331</name>
</gene>
<sequence>MARRIDLDAIDPLAFDEDKLDDVRSNVGQEQTDALLRLLAEELTERFGPSGSNAKKLAYEAHVMISSTGVLGFVGLSDLCRAVEEACRTGQDPSVLRTRLAEARDQVMSKIEALRRSPEAKE</sequence>
<dbReference type="Proteomes" id="UP001055125">
    <property type="component" value="Unassembled WGS sequence"/>
</dbReference>
<dbReference type="Gene3D" id="1.20.120.160">
    <property type="entry name" value="HPT domain"/>
    <property type="match status" value="1"/>
</dbReference>
<evidence type="ECO:0000313" key="1">
    <source>
        <dbReference type="EMBL" id="GJD93141.1"/>
    </source>
</evidence>
<evidence type="ECO:0000313" key="2">
    <source>
        <dbReference type="Proteomes" id="UP001055125"/>
    </source>
</evidence>
<accession>A0ABQ4RQU8</accession>
<dbReference type="RefSeq" id="WP_238242343.1">
    <property type="nucleotide sequence ID" value="NZ_BPQP01000004.1"/>
</dbReference>
<dbReference type="SUPFAM" id="SSF47226">
    <property type="entry name" value="Histidine-containing phosphotransfer domain, HPT domain"/>
    <property type="match status" value="1"/>
</dbReference>
<proteinExistence type="predicted"/>
<reference evidence="1" key="2">
    <citation type="submission" date="2021-08" db="EMBL/GenBank/DDBJ databases">
        <authorList>
            <person name="Tani A."/>
            <person name="Ola A."/>
            <person name="Ogura Y."/>
            <person name="Katsura K."/>
            <person name="Hayashi T."/>
        </authorList>
    </citation>
    <scope>NUCLEOTIDE SEQUENCE</scope>
    <source>
        <strain evidence="1">DSM 19015</strain>
    </source>
</reference>
<organism evidence="1 2">
    <name type="scientific">Methylobacterium iners</name>
    <dbReference type="NCBI Taxonomy" id="418707"/>
    <lineage>
        <taxon>Bacteria</taxon>
        <taxon>Pseudomonadati</taxon>
        <taxon>Pseudomonadota</taxon>
        <taxon>Alphaproteobacteria</taxon>
        <taxon>Hyphomicrobiales</taxon>
        <taxon>Methylobacteriaceae</taxon>
        <taxon>Methylobacterium</taxon>
    </lineage>
</organism>
<keyword evidence="2" id="KW-1185">Reference proteome</keyword>
<dbReference type="InterPro" id="IPR036641">
    <property type="entry name" value="HPT_dom_sf"/>
</dbReference>
<evidence type="ECO:0008006" key="3">
    <source>
        <dbReference type="Google" id="ProtNLM"/>
    </source>
</evidence>
<dbReference type="EMBL" id="BPQP01000004">
    <property type="protein sequence ID" value="GJD93141.1"/>
    <property type="molecule type" value="Genomic_DNA"/>
</dbReference>
<name>A0ABQ4RQU8_9HYPH</name>
<reference evidence="1" key="1">
    <citation type="journal article" date="2021" name="Front. Microbiol.">
        <title>Comprehensive Comparative Genomics and Phenotyping of Methylobacterium Species.</title>
        <authorList>
            <person name="Alessa O."/>
            <person name="Ogura Y."/>
            <person name="Fujitani Y."/>
            <person name="Takami H."/>
            <person name="Hayashi T."/>
            <person name="Sahin N."/>
            <person name="Tani A."/>
        </authorList>
    </citation>
    <scope>NUCLEOTIDE SEQUENCE</scope>
    <source>
        <strain evidence="1">DSM 19015</strain>
    </source>
</reference>